<dbReference type="AlphaFoldDB" id="A0A557SW75"/>
<dbReference type="EMBL" id="VOAH01000005">
    <property type="protein sequence ID" value="TVP40858.1"/>
    <property type="molecule type" value="Genomic_DNA"/>
</dbReference>
<organism evidence="1 2">
    <name type="scientific">Candidatus Nitrosocosmicus arcticus</name>
    <dbReference type="NCBI Taxonomy" id="2035267"/>
    <lineage>
        <taxon>Archaea</taxon>
        <taxon>Nitrososphaerota</taxon>
        <taxon>Nitrososphaeria</taxon>
        <taxon>Nitrososphaerales</taxon>
        <taxon>Nitrososphaeraceae</taxon>
        <taxon>Candidatus Nitrosocosmicus</taxon>
    </lineage>
</organism>
<dbReference type="Pfam" id="PF04007">
    <property type="entry name" value="DUF354"/>
    <property type="match status" value="1"/>
</dbReference>
<proteinExistence type="predicted"/>
<dbReference type="SUPFAM" id="SSF53756">
    <property type="entry name" value="UDP-Glycosyltransferase/glycogen phosphorylase"/>
    <property type="match status" value="1"/>
</dbReference>
<dbReference type="OrthoDB" id="185087at2157"/>
<dbReference type="PIRSF" id="PIRSF005357">
    <property type="entry name" value="UCP005357"/>
    <property type="match status" value="1"/>
</dbReference>
<reference evidence="1 2" key="1">
    <citation type="journal article" date="2019" name="Front. Microbiol.">
        <title>Ammonia Oxidation by the Arctic Terrestrial Thaumarchaeote Candidatus Nitrosocosmicus arcticus Is Stimulated by Increasing Temperatures.</title>
        <authorList>
            <person name="Alves R.J.E."/>
            <person name="Kerou M."/>
            <person name="Zappe A."/>
            <person name="Bittner R."/>
            <person name="Abby S.S."/>
            <person name="Schmidt H.A."/>
            <person name="Pfeifer K."/>
            <person name="Schleper C."/>
        </authorList>
    </citation>
    <scope>NUCLEOTIDE SEQUENCE [LARGE SCALE GENOMIC DNA]</scope>
    <source>
        <strain evidence="1 2">Kfb</strain>
    </source>
</reference>
<accession>A0A557SW75</accession>
<dbReference type="PANTHER" id="PTHR39662">
    <property type="entry name" value="DUF354 DOMAIN-CONTAINING PROTEIN-RELATED"/>
    <property type="match status" value="1"/>
</dbReference>
<evidence type="ECO:0000313" key="2">
    <source>
        <dbReference type="Proteomes" id="UP000315289"/>
    </source>
</evidence>
<dbReference type="Proteomes" id="UP000315289">
    <property type="component" value="Unassembled WGS sequence"/>
</dbReference>
<evidence type="ECO:0008006" key="3">
    <source>
        <dbReference type="Google" id="ProtNLM"/>
    </source>
</evidence>
<dbReference type="InterPro" id="IPR007152">
    <property type="entry name" value="DUF354"/>
</dbReference>
<gene>
    <name evidence="1" type="ORF">NARC_50039</name>
</gene>
<dbReference type="PANTHER" id="PTHR39662:SF1">
    <property type="entry name" value="DUF354 DOMAIN-CONTAINING PROTEIN"/>
    <property type="match status" value="1"/>
</dbReference>
<dbReference type="RefSeq" id="WP_144729615.1">
    <property type="nucleotide sequence ID" value="NZ_ML675581.1"/>
</dbReference>
<sequence>MKIWFDILTPKQIMFFKPAIILLQKQGYEVLCTSRNYREANELSRLMGLNLLMIGNHGGSDLFDKLFQSSKRIMELAKIISKFSPNLVISFSSPEASRVSFGLGINHIGFNDSPHAEAVARLTIPLLTKLFSPSAIPISAWKRYGISSKQIIRYKGLDPVAWLSRDIHETTFRPQGRKRPRVDKDFEFLKELKIDPSRKSILIRLEESKAAYISNKHFRVRPLDLVDYVVNNFAANNNIIILCRYPDQITEMSKRFRNTAIVLRQVVDGVKLLNNIDIFIGAGGTMTAESALLGKPTISIAPIQFYIDDYLKKIGLVVQASSPVQIDKLLKSFLNDEQKCILIRNRATRILNKMEDPIEKLLTYVSTINKK</sequence>
<keyword evidence="2" id="KW-1185">Reference proteome</keyword>
<protein>
    <recommendedName>
        <fullName evidence="3">DUF354 domain-containing protein</fullName>
    </recommendedName>
</protein>
<name>A0A557SW75_9ARCH</name>
<evidence type="ECO:0000313" key="1">
    <source>
        <dbReference type="EMBL" id="TVP40858.1"/>
    </source>
</evidence>
<dbReference type="Gene3D" id="3.40.50.2000">
    <property type="entry name" value="Glycogen Phosphorylase B"/>
    <property type="match status" value="1"/>
</dbReference>
<comment type="caution">
    <text evidence="1">The sequence shown here is derived from an EMBL/GenBank/DDBJ whole genome shotgun (WGS) entry which is preliminary data.</text>
</comment>